<proteinExistence type="inferred from homology"/>
<dbReference type="Gene3D" id="3.40.190.10">
    <property type="entry name" value="Periplasmic binding protein-like II"/>
    <property type="match status" value="1"/>
</dbReference>
<dbReference type="EMBL" id="JAFEJS010000014">
    <property type="protein sequence ID" value="MBT1173768.1"/>
    <property type="molecule type" value="Genomic_DNA"/>
</dbReference>
<dbReference type="Pfam" id="PF01547">
    <property type="entry name" value="SBP_bac_1"/>
    <property type="match status" value="1"/>
</dbReference>
<comment type="subcellular location">
    <subcellularLocation>
        <location evidence="1">Cell envelope</location>
    </subcellularLocation>
</comment>
<dbReference type="Proteomes" id="UP000773064">
    <property type="component" value="Unassembled WGS sequence"/>
</dbReference>
<organism evidence="6 7">
    <name type="scientific">Bifidobacterium santillanense</name>
    <dbReference type="NCBI Taxonomy" id="2809028"/>
    <lineage>
        <taxon>Bacteria</taxon>
        <taxon>Bacillati</taxon>
        <taxon>Actinomycetota</taxon>
        <taxon>Actinomycetes</taxon>
        <taxon>Bifidobacteriales</taxon>
        <taxon>Bifidobacteriaceae</taxon>
        <taxon>Bifidobacterium</taxon>
    </lineage>
</organism>
<comment type="caution">
    <text evidence="6">The sequence shown here is derived from an EMBL/GenBank/DDBJ whole genome shotgun (WGS) entry which is preliminary data.</text>
</comment>
<feature type="signal peptide" evidence="5">
    <location>
        <begin position="1"/>
        <end position="33"/>
    </location>
</feature>
<sequence length="461" mass="49701">MVGVRRGELRHRLRRVVAAVAACAAGLSLTACGSGGADADGRNPDGSVTISMAGWTLSTRPEFQALASAYEKSHPKVHIDVKEYSADDYDKQLIADLSAGKAPDVFPMKNLKMYYTYASPGALADLTAVAAEYKDDANLAVAKDYVIDGRTYALPYRVDATVLYYNRTMLEKAGVDVPDGTWTWDDYLAVCRELKRKLPAAGYKDAYPTYHHTSFQAIPQAIALAQQSKGSGVEGQNDLFFSGDYSYLKPMYALFLKMQHEELTLSYNTVSASKTTYQSQFGTEKAALLPMGTWFMGPLADQQKSGEANKFDWGVAALPQLTSATIDHPVTYGDPTGFAVSANSPSAKKKAAEDFVAWAAGEEGAKVTARTGSVPAYTSDAALDAFFAKKGLPTDRQSREVIRKSVIKQENPVGEATQVIQDELNMAQSSILSETKSVDAALAKAENAIGNTGLLPKDQGK</sequence>
<evidence type="ECO:0000313" key="7">
    <source>
        <dbReference type="Proteomes" id="UP000773064"/>
    </source>
</evidence>
<dbReference type="InterPro" id="IPR050490">
    <property type="entry name" value="Bact_solute-bd_prot1"/>
</dbReference>
<dbReference type="InterPro" id="IPR006059">
    <property type="entry name" value="SBP"/>
</dbReference>
<comment type="similarity">
    <text evidence="2">Belongs to the bacterial solute-binding protein 1 family.</text>
</comment>
<evidence type="ECO:0000313" key="6">
    <source>
        <dbReference type="EMBL" id="MBT1173768.1"/>
    </source>
</evidence>
<name>A0ABS5USL3_9BIFI</name>
<keyword evidence="7" id="KW-1185">Reference proteome</keyword>
<accession>A0ABS5USL3</accession>
<evidence type="ECO:0000256" key="2">
    <source>
        <dbReference type="ARBA" id="ARBA00008520"/>
    </source>
</evidence>
<feature type="chain" id="PRO_5045914258" evidence="5">
    <location>
        <begin position="34"/>
        <end position="461"/>
    </location>
</feature>
<dbReference type="PANTHER" id="PTHR43649">
    <property type="entry name" value="ARABINOSE-BINDING PROTEIN-RELATED"/>
    <property type="match status" value="1"/>
</dbReference>
<dbReference type="PROSITE" id="PS51257">
    <property type="entry name" value="PROKAR_LIPOPROTEIN"/>
    <property type="match status" value="1"/>
</dbReference>
<evidence type="ECO:0000256" key="4">
    <source>
        <dbReference type="ARBA" id="ARBA00022729"/>
    </source>
</evidence>
<reference evidence="6 7" key="1">
    <citation type="journal article" date="2021" name="Environ. Microbiol.">
        <title>Genetic insights into the dark matter of the mammalian gut microbiota through targeted genome reconstruction.</title>
        <authorList>
            <person name="Lugli G.A."/>
            <person name="Alessandri G."/>
            <person name="Milani C."/>
            <person name="Viappiani A."/>
            <person name="Fontana F."/>
            <person name="Tarracchini C."/>
            <person name="Mancabelli L."/>
            <person name="Argentini C."/>
            <person name="Ruiz L."/>
            <person name="Margolles A."/>
            <person name="van Sinderen D."/>
            <person name="Turroni F."/>
            <person name="Ventura M."/>
        </authorList>
    </citation>
    <scope>NUCLEOTIDE SEQUENCE [LARGE SCALE GENOMIC DNA]</scope>
    <source>
        <strain evidence="6 7">MA2</strain>
    </source>
</reference>
<evidence type="ECO:0000256" key="3">
    <source>
        <dbReference type="ARBA" id="ARBA00022448"/>
    </source>
</evidence>
<dbReference type="RefSeq" id="WP_214359003.1">
    <property type="nucleotide sequence ID" value="NZ_JAFEJS010000014.1"/>
</dbReference>
<dbReference type="SUPFAM" id="SSF53850">
    <property type="entry name" value="Periplasmic binding protein-like II"/>
    <property type="match status" value="1"/>
</dbReference>
<evidence type="ECO:0000256" key="5">
    <source>
        <dbReference type="SAM" id="SignalP"/>
    </source>
</evidence>
<evidence type="ECO:0000256" key="1">
    <source>
        <dbReference type="ARBA" id="ARBA00004196"/>
    </source>
</evidence>
<dbReference type="PANTHER" id="PTHR43649:SF31">
    <property type="entry name" value="SN-GLYCEROL-3-PHOSPHATE-BINDING PERIPLASMIC PROTEIN UGPB"/>
    <property type="match status" value="1"/>
</dbReference>
<protein>
    <submittedName>
        <fullName evidence="6">Extracellular solute-binding protein</fullName>
    </submittedName>
</protein>
<keyword evidence="3" id="KW-0813">Transport</keyword>
<gene>
    <name evidence="6" type="ORF">JS528_10550</name>
</gene>
<keyword evidence="4 5" id="KW-0732">Signal</keyword>